<keyword evidence="1" id="KW-0479">Metal-binding</keyword>
<dbReference type="GO" id="GO:0070530">
    <property type="term" value="F:K63-linked polyubiquitin modification-dependent protein binding"/>
    <property type="evidence" value="ECO:0007669"/>
    <property type="project" value="TreeGrafter"/>
</dbReference>
<dbReference type="GO" id="GO:0035973">
    <property type="term" value="P:aggrephagy"/>
    <property type="evidence" value="ECO:0007669"/>
    <property type="project" value="TreeGrafter"/>
</dbReference>
<dbReference type="STRING" id="1077348.A0A2G8RT21"/>
<feature type="domain" description="PB1" evidence="7">
    <location>
        <begin position="23"/>
        <end position="100"/>
    </location>
</feature>
<dbReference type="PROSITE" id="PS50135">
    <property type="entry name" value="ZF_ZZ_2"/>
    <property type="match status" value="1"/>
</dbReference>
<dbReference type="AlphaFoldDB" id="A0A2G8RT21"/>
<dbReference type="InterPro" id="IPR000270">
    <property type="entry name" value="PB1_dom"/>
</dbReference>
<feature type="region of interest" description="Disordered" evidence="5">
    <location>
        <begin position="498"/>
        <end position="571"/>
    </location>
</feature>
<dbReference type="PANTHER" id="PTHR15090">
    <property type="entry name" value="SEQUESTOSOME 1-RELATED"/>
    <property type="match status" value="1"/>
</dbReference>
<dbReference type="InterPro" id="IPR043145">
    <property type="entry name" value="Znf_ZZ_sf"/>
</dbReference>
<dbReference type="Proteomes" id="UP000230002">
    <property type="component" value="Unassembled WGS sequence"/>
</dbReference>
<feature type="compositionally biased region" description="Low complexity" evidence="5">
    <location>
        <begin position="520"/>
        <end position="532"/>
    </location>
</feature>
<keyword evidence="2 4" id="KW-0863">Zinc-finger</keyword>
<dbReference type="GO" id="GO:0000423">
    <property type="term" value="P:mitophagy"/>
    <property type="evidence" value="ECO:0007669"/>
    <property type="project" value="TreeGrafter"/>
</dbReference>
<organism evidence="8 9">
    <name type="scientific">Ganoderma sinense ZZ0214-1</name>
    <dbReference type="NCBI Taxonomy" id="1077348"/>
    <lineage>
        <taxon>Eukaryota</taxon>
        <taxon>Fungi</taxon>
        <taxon>Dikarya</taxon>
        <taxon>Basidiomycota</taxon>
        <taxon>Agaricomycotina</taxon>
        <taxon>Agaricomycetes</taxon>
        <taxon>Polyporales</taxon>
        <taxon>Polyporaceae</taxon>
        <taxon>Ganoderma</taxon>
    </lineage>
</organism>
<reference evidence="8 9" key="1">
    <citation type="journal article" date="2015" name="Sci. Rep.">
        <title>Chromosome-level genome map provides insights into diverse defense mechanisms in the medicinal fungus Ganoderma sinense.</title>
        <authorList>
            <person name="Zhu Y."/>
            <person name="Xu J."/>
            <person name="Sun C."/>
            <person name="Zhou S."/>
            <person name="Xu H."/>
            <person name="Nelson D.R."/>
            <person name="Qian J."/>
            <person name="Song J."/>
            <person name="Luo H."/>
            <person name="Xiang L."/>
            <person name="Li Y."/>
            <person name="Xu Z."/>
            <person name="Ji A."/>
            <person name="Wang L."/>
            <person name="Lu S."/>
            <person name="Hayward A."/>
            <person name="Sun W."/>
            <person name="Li X."/>
            <person name="Schwartz D.C."/>
            <person name="Wang Y."/>
            <person name="Chen S."/>
        </authorList>
    </citation>
    <scope>NUCLEOTIDE SEQUENCE [LARGE SCALE GENOMIC DNA]</scope>
    <source>
        <strain evidence="8 9">ZZ0214-1</strain>
    </source>
</reference>
<dbReference type="PROSITE" id="PS01357">
    <property type="entry name" value="ZF_ZZ_1"/>
    <property type="match status" value="2"/>
</dbReference>
<accession>A0A2G8RT21</accession>
<dbReference type="InterPro" id="IPR053793">
    <property type="entry name" value="PB1-like"/>
</dbReference>
<evidence type="ECO:0000256" key="4">
    <source>
        <dbReference type="PROSITE-ProRule" id="PRU00228"/>
    </source>
</evidence>
<feature type="region of interest" description="Disordered" evidence="5">
    <location>
        <begin position="189"/>
        <end position="238"/>
    </location>
</feature>
<dbReference type="Pfam" id="PF00569">
    <property type="entry name" value="ZZ"/>
    <property type="match status" value="3"/>
</dbReference>
<dbReference type="InterPro" id="IPR000433">
    <property type="entry name" value="Znf_ZZ"/>
</dbReference>
<feature type="region of interest" description="Disordered" evidence="5">
    <location>
        <begin position="469"/>
        <end position="488"/>
    </location>
</feature>
<evidence type="ECO:0000256" key="5">
    <source>
        <dbReference type="SAM" id="MobiDB-lite"/>
    </source>
</evidence>
<dbReference type="SMART" id="SM00291">
    <property type="entry name" value="ZnF_ZZ"/>
    <property type="match status" value="4"/>
</dbReference>
<dbReference type="Pfam" id="PF00564">
    <property type="entry name" value="PB1"/>
    <property type="match status" value="1"/>
</dbReference>
<dbReference type="CDD" id="cd02340">
    <property type="entry name" value="ZZ_NBR1_like"/>
    <property type="match status" value="2"/>
</dbReference>
<gene>
    <name evidence="8" type="ORF">GSI_12543</name>
</gene>
<feature type="region of interest" description="Disordered" evidence="5">
    <location>
        <begin position="606"/>
        <end position="632"/>
    </location>
</feature>
<dbReference type="GO" id="GO:0005080">
    <property type="term" value="F:protein kinase C binding"/>
    <property type="evidence" value="ECO:0007669"/>
    <property type="project" value="TreeGrafter"/>
</dbReference>
<dbReference type="GO" id="GO:0008270">
    <property type="term" value="F:zinc ion binding"/>
    <property type="evidence" value="ECO:0007669"/>
    <property type="project" value="UniProtKB-KW"/>
</dbReference>
<evidence type="ECO:0000313" key="9">
    <source>
        <dbReference type="Proteomes" id="UP000230002"/>
    </source>
</evidence>
<dbReference type="PANTHER" id="PTHR15090:SF0">
    <property type="entry name" value="SEQUESTOSOME-1"/>
    <property type="match status" value="1"/>
</dbReference>
<sequence length="1034" mass="112459">MSVAGSDYGGSSYSRSESRPDKALVVKFTHEERGSKKITYGSSKHCTYDHLRKQVEKSFGLQATPFCIAYVDDDSETISITNETDLTEAINYFRPTPTDDPPLSSTASILSGRSFRNSKITLPVNIIVDYEGISLSDTGSLVSLEEYKNRNSSGFSLSYTSEAPRELEDDAITVSSKDVGSKYDTRAKGTKTVVAGRSREPLIEPTNQWETGTISSHPPTTNSNPSIDPLSSDDTLARYSDDPSSVFARLKLEEERLGLSPGNLNGGTTFQTERGVNWLRDQSSHIPILDGDKLSVSDFSLEDSMSLELERNQHGNYRYTLTGSSGSVSVRDYGSYDDGASAGVNEAAVEPSVADSAEKFFASRPTSLQAGLPQVPQLHQQLHQQLHLHPHRSSTMSSNSLQNPFTSPDEMYSTDYIHPDIPPEVLSFIRPAQPLAPPIDPTNCSNCGVPLEIIKYVCSTCGEVRPAFSEPSPTVATAGDWPDHKGKTRAIDIHNGHREYSYPPLRNSPSASASSVTVIGSGASQHSGSSGSSDHHTSRSMSESTLYMSSNPRGSGMGLKPPLSPVSGMLSPRSSIGNGMNVPGYELCSMCVQSCGVQHSIQFSAAPGASPGPGTSPEDAERTLSRWRRSAPSQKGLLRHAYIEQSWTHNGWEDVEQGGEGLCLCSTCNTTITSHRYKCASCDDFNLCRACYRQVYEVHPSHAFLVVPDKTSSSQSSGSGPTIVDFARQSTSLEEPSMTHVGVHCAHCMQEIVGARFHCAICDNVDICSNCDAAGLPGNLDSADGGHISSHIMIKIPHPMSTADLQNTSQMAIRLWTGRDAAVAQAGSVNGRPRRNSLGESAYSHTVLGTGTRVEVASIEHDHGLVCDGCAQPIIGVRYQCANCSSYPKSVSLCERCEARSYALHDPTHFFFKLPRPVNRPLVLQPPLPRLYKKPAGPPGGAFNVNDSKGYLRTLTHAFAVCDRCMSHISGEWFHCAYCPKDLCEECAEVDTHDNTHLFVVFKSEVNMQIFRRFMNEEDPSRSPPLIPFRVYSS</sequence>
<dbReference type="InterPro" id="IPR052260">
    <property type="entry name" value="Autophagy_Rcpt_SigReg"/>
</dbReference>
<evidence type="ECO:0000256" key="3">
    <source>
        <dbReference type="ARBA" id="ARBA00022833"/>
    </source>
</evidence>
<evidence type="ECO:0000256" key="1">
    <source>
        <dbReference type="ARBA" id="ARBA00022723"/>
    </source>
</evidence>
<evidence type="ECO:0000259" key="6">
    <source>
        <dbReference type="PROSITE" id="PS50135"/>
    </source>
</evidence>
<proteinExistence type="predicted"/>
<feature type="domain" description="ZZ-type" evidence="6">
    <location>
        <begin position="740"/>
        <end position="801"/>
    </location>
</feature>
<dbReference type="SUPFAM" id="SSF54277">
    <property type="entry name" value="CAD &amp; PB1 domains"/>
    <property type="match status" value="1"/>
</dbReference>
<dbReference type="OrthoDB" id="661148at2759"/>
<feature type="compositionally biased region" description="Low complexity" evidence="5">
    <location>
        <begin position="213"/>
        <end position="227"/>
    </location>
</feature>
<feature type="compositionally biased region" description="Low complexity" evidence="5">
    <location>
        <begin position="606"/>
        <end position="617"/>
    </location>
</feature>
<keyword evidence="9" id="KW-1185">Reference proteome</keyword>
<feature type="compositionally biased region" description="Polar residues" evidence="5">
    <location>
        <begin position="507"/>
        <end position="518"/>
    </location>
</feature>
<evidence type="ECO:0000259" key="7">
    <source>
        <dbReference type="PROSITE" id="PS51745"/>
    </source>
</evidence>
<dbReference type="Gene3D" id="3.10.20.90">
    <property type="entry name" value="Phosphatidylinositol 3-kinase Catalytic Subunit, Chain A, domain 1"/>
    <property type="match status" value="1"/>
</dbReference>
<dbReference type="GO" id="GO:0007032">
    <property type="term" value="P:endosome organization"/>
    <property type="evidence" value="ECO:0007669"/>
    <property type="project" value="TreeGrafter"/>
</dbReference>
<evidence type="ECO:0000256" key="2">
    <source>
        <dbReference type="ARBA" id="ARBA00022771"/>
    </source>
</evidence>
<evidence type="ECO:0000313" key="8">
    <source>
        <dbReference type="EMBL" id="PIL24659.1"/>
    </source>
</evidence>
<comment type="caution">
    <text evidence="8">The sequence shown here is derived from an EMBL/GenBank/DDBJ whole genome shotgun (WGS) entry which is preliminary data.</text>
</comment>
<dbReference type="GO" id="GO:0016235">
    <property type="term" value="C:aggresome"/>
    <property type="evidence" value="ECO:0007669"/>
    <property type="project" value="TreeGrafter"/>
</dbReference>
<dbReference type="SUPFAM" id="SSF57850">
    <property type="entry name" value="RING/U-box"/>
    <property type="match status" value="4"/>
</dbReference>
<protein>
    <submittedName>
        <fullName evidence="8">Uncharacterized protein</fullName>
    </submittedName>
</protein>
<name>A0A2G8RT21_9APHY</name>
<dbReference type="Gene3D" id="3.30.60.90">
    <property type="match status" value="4"/>
</dbReference>
<dbReference type="EMBL" id="AYKW01000056">
    <property type="protein sequence ID" value="PIL24659.1"/>
    <property type="molecule type" value="Genomic_DNA"/>
</dbReference>
<dbReference type="GO" id="GO:0044753">
    <property type="term" value="C:amphisome"/>
    <property type="evidence" value="ECO:0007669"/>
    <property type="project" value="TreeGrafter"/>
</dbReference>
<keyword evidence="3" id="KW-0862">Zinc</keyword>
<dbReference type="CDD" id="cd02249">
    <property type="entry name" value="ZZ"/>
    <property type="match status" value="1"/>
</dbReference>
<dbReference type="PROSITE" id="PS51745">
    <property type="entry name" value="PB1"/>
    <property type="match status" value="1"/>
</dbReference>